<name>A0A7I4A5X8_PHYPA</name>
<reference evidence="2 3" key="2">
    <citation type="journal article" date="2018" name="Plant J.">
        <title>The Physcomitrella patens chromosome-scale assembly reveals moss genome structure and evolution.</title>
        <authorList>
            <person name="Lang D."/>
            <person name="Ullrich K.K."/>
            <person name="Murat F."/>
            <person name="Fuchs J."/>
            <person name="Jenkins J."/>
            <person name="Haas F.B."/>
            <person name="Piednoel M."/>
            <person name="Gundlach H."/>
            <person name="Van Bel M."/>
            <person name="Meyberg R."/>
            <person name="Vives C."/>
            <person name="Morata J."/>
            <person name="Symeonidi A."/>
            <person name="Hiss M."/>
            <person name="Muchero W."/>
            <person name="Kamisugi Y."/>
            <person name="Saleh O."/>
            <person name="Blanc G."/>
            <person name="Decker E.L."/>
            <person name="van Gessel N."/>
            <person name="Grimwood J."/>
            <person name="Hayes R.D."/>
            <person name="Graham S.W."/>
            <person name="Gunter L.E."/>
            <person name="McDaniel S.F."/>
            <person name="Hoernstein S.N.W."/>
            <person name="Larsson A."/>
            <person name="Li F.W."/>
            <person name="Perroud P.F."/>
            <person name="Phillips J."/>
            <person name="Ranjan P."/>
            <person name="Rokshar D.S."/>
            <person name="Rothfels C.J."/>
            <person name="Schneider L."/>
            <person name="Shu S."/>
            <person name="Stevenson D.W."/>
            <person name="Thummler F."/>
            <person name="Tillich M."/>
            <person name="Villarreal Aguilar J.C."/>
            <person name="Widiez T."/>
            <person name="Wong G.K."/>
            <person name="Wymore A."/>
            <person name="Zhang Y."/>
            <person name="Zimmer A.D."/>
            <person name="Quatrano R.S."/>
            <person name="Mayer K.F.X."/>
            <person name="Goodstein D."/>
            <person name="Casacuberta J.M."/>
            <person name="Vandepoele K."/>
            <person name="Reski R."/>
            <person name="Cuming A.C."/>
            <person name="Tuskan G.A."/>
            <person name="Maumus F."/>
            <person name="Salse J."/>
            <person name="Schmutz J."/>
            <person name="Rensing S.A."/>
        </authorList>
    </citation>
    <scope>NUCLEOTIDE SEQUENCE [LARGE SCALE GENOMIC DNA]</scope>
    <source>
        <strain evidence="2 3">cv. Gransden 2004</strain>
    </source>
</reference>
<organism evidence="2 3">
    <name type="scientific">Physcomitrium patens</name>
    <name type="common">Spreading-leaved earth moss</name>
    <name type="synonym">Physcomitrella patens</name>
    <dbReference type="NCBI Taxonomy" id="3218"/>
    <lineage>
        <taxon>Eukaryota</taxon>
        <taxon>Viridiplantae</taxon>
        <taxon>Streptophyta</taxon>
        <taxon>Embryophyta</taxon>
        <taxon>Bryophyta</taxon>
        <taxon>Bryophytina</taxon>
        <taxon>Bryopsida</taxon>
        <taxon>Funariidae</taxon>
        <taxon>Funariales</taxon>
        <taxon>Funariaceae</taxon>
        <taxon>Physcomitrium</taxon>
    </lineage>
</organism>
<sequence length="124" mass="13660">MNLQSHELICHVADSDARRTSSVAARSIRKQQHCFERRFPRGPLNLLILQPSEQNWSSYPDAVARVSRVLPGCQLVFLPPATTASLTLLTPFTALGSSPLVPFTFTVSLFSTLFSFLGSLVRNG</sequence>
<reference evidence="2" key="3">
    <citation type="submission" date="2020-12" db="UniProtKB">
        <authorList>
            <consortium name="EnsemblPlants"/>
        </authorList>
    </citation>
    <scope>IDENTIFICATION</scope>
</reference>
<evidence type="ECO:0000256" key="1">
    <source>
        <dbReference type="SAM" id="Phobius"/>
    </source>
</evidence>
<evidence type="ECO:0000313" key="3">
    <source>
        <dbReference type="Proteomes" id="UP000006727"/>
    </source>
</evidence>
<accession>A0A7I4A5X8</accession>
<dbReference type="EnsemblPlants" id="Pp3c16_15720V3.3">
    <property type="protein sequence ID" value="PAC:32986866.CDS.1"/>
    <property type="gene ID" value="Pp3c16_15720"/>
</dbReference>
<dbReference type="Gramene" id="Pp3c16_15720V3.3">
    <property type="protein sequence ID" value="PAC:32986866.CDS.1"/>
    <property type="gene ID" value="Pp3c16_15720"/>
</dbReference>
<keyword evidence="1" id="KW-0812">Transmembrane</keyword>
<reference evidence="2 3" key="1">
    <citation type="journal article" date="2008" name="Science">
        <title>The Physcomitrella genome reveals evolutionary insights into the conquest of land by plants.</title>
        <authorList>
            <person name="Rensing S."/>
            <person name="Lang D."/>
            <person name="Zimmer A."/>
            <person name="Terry A."/>
            <person name="Salamov A."/>
            <person name="Shapiro H."/>
            <person name="Nishiyama T."/>
            <person name="Perroud P.-F."/>
            <person name="Lindquist E."/>
            <person name="Kamisugi Y."/>
            <person name="Tanahashi T."/>
            <person name="Sakakibara K."/>
            <person name="Fujita T."/>
            <person name="Oishi K."/>
            <person name="Shin-I T."/>
            <person name="Kuroki Y."/>
            <person name="Toyoda A."/>
            <person name="Suzuki Y."/>
            <person name="Hashimoto A."/>
            <person name="Yamaguchi K."/>
            <person name="Sugano A."/>
            <person name="Kohara Y."/>
            <person name="Fujiyama A."/>
            <person name="Anterola A."/>
            <person name="Aoki S."/>
            <person name="Ashton N."/>
            <person name="Barbazuk W.B."/>
            <person name="Barker E."/>
            <person name="Bennetzen J."/>
            <person name="Bezanilla M."/>
            <person name="Blankenship R."/>
            <person name="Cho S.H."/>
            <person name="Dutcher S."/>
            <person name="Estelle M."/>
            <person name="Fawcett J.A."/>
            <person name="Gundlach H."/>
            <person name="Hanada K."/>
            <person name="Heyl A."/>
            <person name="Hicks K.A."/>
            <person name="Hugh J."/>
            <person name="Lohr M."/>
            <person name="Mayer K."/>
            <person name="Melkozernov A."/>
            <person name="Murata T."/>
            <person name="Nelson D."/>
            <person name="Pils B."/>
            <person name="Prigge M."/>
            <person name="Reiss B."/>
            <person name="Renner T."/>
            <person name="Rombauts S."/>
            <person name="Rushton P."/>
            <person name="Sanderfoot A."/>
            <person name="Schween G."/>
            <person name="Shiu S.-H."/>
            <person name="Stueber K."/>
            <person name="Theodoulou F.L."/>
            <person name="Tu H."/>
            <person name="Van de Peer Y."/>
            <person name="Verrier P.J."/>
            <person name="Waters E."/>
            <person name="Wood A."/>
            <person name="Yang L."/>
            <person name="Cove D."/>
            <person name="Cuming A."/>
            <person name="Hasebe M."/>
            <person name="Lucas S."/>
            <person name="Mishler D.B."/>
            <person name="Reski R."/>
            <person name="Grigoriev I."/>
            <person name="Quatrano R.S."/>
            <person name="Boore J.L."/>
        </authorList>
    </citation>
    <scope>NUCLEOTIDE SEQUENCE [LARGE SCALE GENOMIC DNA]</scope>
    <source>
        <strain evidence="2 3">cv. Gransden 2004</strain>
    </source>
</reference>
<dbReference type="Proteomes" id="UP000006727">
    <property type="component" value="Chromosome 16"/>
</dbReference>
<gene>
    <name evidence="2" type="primary">LOC112293643</name>
</gene>
<dbReference type="AlphaFoldDB" id="A0A7I4A5X8"/>
<protein>
    <submittedName>
        <fullName evidence="2">Uncharacterized protein</fullName>
    </submittedName>
</protein>
<feature type="transmembrane region" description="Helical" evidence="1">
    <location>
        <begin position="100"/>
        <end position="121"/>
    </location>
</feature>
<evidence type="ECO:0000313" key="2">
    <source>
        <dbReference type="EnsemblPlants" id="PAC:32986866.CDS.1"/>
    </source>
</evidence>
<keyword evidence="3" id="KW-1185">Reference proteome</keyword>
<keyword evidence="1" id="KW-1133">Transmembrane helix</keyword>
<keyword evidence="1" id="KW-0472">Membrane</keyword>
<dbReference type="EMBL" id="ABEU02000016">
    <property type="status" value="NOT_ANNOTATED_CDS"/>
    <property type="molecule type" value="Genomic_DNA"/>
</dbReference>
<proteinExistence type="predicted"/>